<dbReference type="Proteomes" id="UP000033965">
    <property type="component" value="Unassembled WGS sequence"/>
</dbReference>
<feature type="non-terminal residue" evidence="1">
    <location>
        <position position="195"/>
    </location>
</feature>
<dbReference type="AlphaFoldDB" id="A0A0G1YSG0"/>
<proteinExistence type="predicted"/>
<name>A0A0G1YSG0_9BACT</name>
<evidence type="ECO:0000313" key="2">
    <source>
        <dbReference type="Proteomes" id="UP000033965"/>
    </source>
</evidence>
<comment type="caution">
    <text evidence="1">The sequence shown here is derived from an EMBL/GenBank/DDBJ whole genome shotgun (WGS) entry which is preliminary data.</text>
</comment>
<reference evidence="1 2" key="1">
    <citation type="journal article" date="2015" name="Nature">
        <title>rRNA introns, odd ribosomes, and small enigmatic genomes across a large radiation of phyla.</title>
        <authorList>
            <person name="Brown C.T."/>
            <person name="Hug L.A."/>
            <person name="Thomas B.C."/>
            <person name="Sharon I."/>
            <person name="Castelle C.J."/>
            <person name="Singh A."/>
            <person name="Wilkins M.J."/>
            <person name="Williams K.H."/>
            <person name="Banfield J.F."/>
        </authorList>
    </citation>
    <scope>NUCLEOTIDE SEQUENCE [LARGE SCALE GENOMIC DNA]</scope>
</reference>
<dbReference type="EMBL" id="LCPZ01000004">
    <property type="protein sequence ID" value="KKW09319.1"/>
    <property type="molecule type" value="Genomic_DNA"/>
</dbReference>
<sequence>MITATGKWTDEIGFENFNQQPPVPPQIRAVGDCVSERQCLEVATSTIIGFTINDRYNRDIVTLRSSLKAAAKFFAFADKEQMPIRQIIVDWDDGSKPSSLPLGYFRNQRGLSAPQCQLPLAGVVARGKCIDGATKAELSPPQECVRDADCPAQPICQELVKNDGVPATDFDKVAGQTCDTNYFEVVNEHYSCSPA</sequence>
<protein>
    <submittedName>
        <fullName evidence="1">Uncharacterized protein</fullName>
    </submittedName>
</protein>
<organism evidence="1 2">
    <name type="scientific">Candidatus Kaiserbacteria bacterium GW2011_GWA2_49_19</name>
    <dbReference type="NCBI Taxonomy" id="1618669"/>
    <lineage>
        <taxon>Bacteria</taxon>
        <taxon>Candidatus Kaiseribacteriota</taxon>
    </lineage>
</organism>
<accession>A0A0G1YSG0</accession>
<gene>
    <name evidence="1" type="ORF">UY44_C0004G0034</name>
</gene>
<evidence type="ECO:0000313" key="1">
    <source>
        <dbReference type="EMBL" id="KKW09319.1"/>
    </source>
</evidence>